<dbReference type="PANTHER" id="PTHR10000">
    <property type="entry name" value="PHOSPHOSERINE PHOSPHATASE"/>
    <property type="match status" value="1"/>
</dbReference>
<protein>
    <submittedName>
        <fullName evidence="1">Uncharacterized protein</fullName>
    </submittedName>
</protein>
<dbReference type="OrthoDB" id="306707at2"/>
<reference evidence="1 2" key="1">
    <citation type="submission" date="2016-10" db="EMBL/GenBank/DDBJ databases">
        <authorList>
            <person name="de Groot N.N."/>
        </authorList>
    </citation>
    <scope>NUCLEOTIDE SEQUENCE [LARGE SCALE GENOMIC DNA]</scope>
    <source>
        <strain evidence="1 2">DSM 2872</strain>
    </source>
</reference>
<evidence type="ECO:0000313" key="2">
    <source>
        <dbReference type="Proteomes" id="UP000183469"/>
    </source>
</evidence>
<dbReference type="InterPro" id="IPR006379">
    <property type="entry name" value="HAD-SF_hydro_IIB"/>
</dbReference>
<dbReference type="InterPro" id="IPR023214">
    <property type="entry name" value="HAD_sf"/>
</dbReference>
<dbReference type="SUPFAM" id="SSF56784">
    <property type="entry name" value="HAD-like"/>
    <property type="match status" value="1"/>
</dbReference>
<dbReference type="Gene3D" id="3.30.1240.10">
    <property type="match status" value="1"/>
</dbReference>
<name>A0A1H3X002_SELRU</name>
<dbReference type="AlphaFoldDB" id="A0A1H3X002"/>
<dbReference type="InterPro" id="IPR036412">
    <property type="entry name" value="HAD-like_sf"/>
</dbReference>
<accession>A0A1H3X002</accession>
<dbReference type="Proteomes" id="UP000183469">
    <property type="component" value="Unassembled WGS sequence"/>
</dbReference>
<evidence type="ECO:0000313" key="1">
    <source>
        <dbReference type="EMBL" id="SDZ91848.1"/>
    </source>
</evidence>
<dbReference type="EMBL" id="FNQG01000004">
    <property type="protein sequence ID" value="SDZ91848.1"/>
    <property type="molecule type" value="Genomic_DNA"/>
</dbReference>
<dbReference type="RefSeq" id="WP_074671633.1">
    <property type="nucleotide sequence ID" value="NZ_FNQG01000004.1"/>
</dbReference>
<dbReference type="GO" id="GO:0000287">
    <property type="term" value="F:magnesium ion binding"/>
    <property type="evidence" value="ECO:0007669"/>
    <property type="project" value="TreeGrafter"/>
</dbReference>
<dbReference type="PANTHER" id="PTHR10000:SF8">
    <property type="entry name" value="HAD SUPERFAMILY HYDROLASE-LIKE, TYPE 3"/>
    <property type="match status" value="1"/>
</dbReference>
<dbReference type="NCBIfam" id="TIGR01484">
    <property type="entry name" value="HAD-SF-IIB"/>
    <property type="match status" value="1"/>
</dbReference>
<sequence>MKIGASDYDGTLFRQRIIAAEDVEGVKKWRAAGHKFGVVSGRDYGMLMPQLKFYGIESDYAVCNNGAIIFRADGTPLWQGSIPLKVLAEMVKEPSVDRSFHFAFSAEDRTYLYHDREGSWIMREALEWDFPIVKIEERQILSLPQIHQFCLGYHEASEADATSAVINAKYGAYVQAYPNGCSVDIVPAGVSKSQGINKLLELMNWQDAEVYAIGDESNDLPMLEAFDGFTVDTARDAIKARAREVYAGVGAMLAANL</sequence>
<gene>
    <name evidence="1" type="ORF">SAMN05660648_01255</name>
</gene>
<dbReference type="Pfam" id="PF08282">
    <property type="entry name" value="Hydrolase_3"/>
    <property type="match status" value="1"/>
</dbReference>
<organism evidence="1 2">
    <name type="scientific">Selenomonas ruminantium</name>
    <dbReference type="NCBI Taxonomy" id="971"/>
    <lineage>
        <taxon>Bacteria</taxon>
        <taxon>Bacillati</taxon>
        <taxon>Bacillota</taxon>
        <taxon>Negativicutes</taxon>
        <taxon>Selenomonadales</taxon>
        <taxon>Selenomonadaceae</taxon>
        <taxon>Selenomonas</taxon>
    </lineage>
</organism>
<dbReference type="GO" id="GO:0016791">
    <property type="term" value="F:phosphatase activity"/>
    <property type="evidence" value="ECO:0007669"/>
    <property type="project" value="TreeGrafter"/>
</dbReference>
<dbReference type="GO" id="GO:0005829">
    <property type="term" value="C:cytosol"/>
    <property type="evidence" value="ECO:0007669"/>
    <property type="project" value="TreeGrafter"/>
</dbReference>
<proteinExistence type="predicted"/>
<dbReference type="Gene3D" id="3.40.50.1000">
    <property type="entry name" value="HAD superfamily/HAD-like"/>
    <property type="match status" value="1"/>
</dbReference>